<feature type="domain" description="DUF8119" evidence="2">
    <location>
        <begin position="1"/>
        <end position="69"/>
    </location>
</feature>
<comment type="caution">
    <text evidence="3">The sequence shown here is derived from an EMBL/GenBank/DDBJ whole genome shotgun (WGS) entry which is preliminary data.</text>
</comment>
<accession>A0A3N6LV06</accession>
<dbReference type="Proteomes" id="UP000282323">
    <property type="component" value="Unassembled WGS sequence"/>
</dbReference>
<name>A0A3N6LV06_NATCH</name>
<reference evidence="3 4" key="1">
    <citation type="submission" date="2018-10" db="EMBL/GenBank/DDBJ databases">
        <title>Natrarchaeobius chitinivorans gen. nov., sp. nov., and Natrarchaeobius haloalkaliphilus sp. nov., alkaliphilic, chitin-utilizing haloarchaea from hypersaline alkaline lakes.</title>
        <authorList>
            <person name="Sorokin D.Y."/>
            <person name="Elcheninov A.G."/>
            <person name="Kostrikina N.A."/>
            <person name="Bale N.J."/>
            <person name="Sinninghe Damste J.S."/>
            <person name="Khijniak T.V."/>
            <person name="Kublanov I.V."/>
            <person name="Toshchakov S.V."/>
        </authorList>
    </citation>
    <scope>NUCLEOTIDE SEQUENCE [LARGE SCALE GENOMIC DNA]</scope>
    <source>
        <strain evidence="3 4">AArcht4T</strain>
    </source>
</reference>
<dbReference type="Pfam" id="PF26436">
    <property type="entry name" value="DUF8119"/>
    <property type="match status" value="1"/>
</dbReference>
<keyword evidence="4" id="KW-1185">Reference proteome</keyword>
<keyword evidence="1" id="KW-0472">Membrane</keyword>
<evidence type="ECO:0000259" key="2">
    <source>
        <dbReference type="Pfam" id="PF26436"/>
    </source>
</evidence>
<feature type="transmembrane region" description="Helical" evidence="1">
    <location>
        <begin position="16"/>
        <end position="38"/>
    </location>
</feature>
<keyword evidence="1" id="KW-1133">Transmembrane helix</keyword>
<evidence type="ECO:0000256" key="1">
    <source>
        <dbReference type="SAM" id="Phobius"/>
    </source>
</evidence>
<sequence length="76" mass="8725">MTTPRDWLEQARAQKWGMFVDLVFAVGWVTMVHLLFRVLDGPEWAYYTFMLAGVVAYFGFVSSLESATAGRERSEK</sequence>
<proteinExistence type="predicted"/>
<dbReference type="OrthoDB" id="198557at2157"/>
<feature type="transmembrane region" description="Helical" evidence="1">
    <location>
        <begin position="44"/>
        <end position="64"/>
    </location>
</feature>
<evidence type="ECO:0000313" key="4">
    <source>
        <dbReference type="Proteomes" id="UP000282323"/>
    </source>
</evidence>
<gene>
    <name evidence="3" type="ORF">EA473_16025</name>
</gene>
<evidence type="ECO:0000313" key="3">
    <source>
        <dbReference type="EMBL" id="RQG92567.1"/>
    </source>
</evidence>
<protein>
    <recommendedName>
        <fullName evidence="2">DUF8119 domain-containing protein</fullName>
    </recommendedName>
</protein>
<keyword evidence="1" id="KW-0812">Transmembrane</keyword>
<dbReference type="AlphaFoldDB" id="A0A3N6LV06"/>
<dbReference type="InterPro" id="IPR058432">
    <property type="entry name" value="DUF8119"/>
</dbReference>
<dbReference type="EMBL" id="REGA01000015">
    <property type="protein sequence ID" value="RQG92567.1"/>
    <property type="molecule type" value="Genomic_DNA"/>
</dbReference>
<organism evidence="3 4">
    <name type="scientific">Natrarchaeobius chitinivorans</name>
    <dbReference type="NCBI Taxonomy" id="1679083"/>
    <lineage>
        <taxon>Archaea</taxon>
        <taxon>Methanobacteriati</taxon>
        <taxon>Methanobacteriota</taxon>
        <taxon>Stenosarchaea group</taxon>
        <taxon>Halobacteria</taxon>
        <taxon>Halobacteriales</taxon>
        <taxon>Natrialbaceae</taxon>
        <taxon>Natrarchaeobius</taxon>
    </lineage>
</organism>